<dbReference type="EMBL" id="JACOPS010000006">
    <property type="protein sequence ID" value="MBC5729081.1"/>
    <property type="molecule type" value="Genomic_DNA"/>
</dbReference>
<accession>A0ABR7HNH6</accession>
<dbReference type="RefSeq" id="WP_186936305.1">
    <property type="nucleotide sequence ID" value="NZ_JACOPS010000006.1"/>
</dbReference>
<name>A0ABR7HNH6_9FIRM</name>
<organism evidence="1 2">
    <name type="scientific">Ruminococcus intestinalis</name>
    <dbReference type="NCBI Taxonomy" id="2763066"/>
    <lineage>
        <taxon>Bacteria</taxon>
        <taxon>Bacillati</taxon>
        <taxon>Bacillota</taxon>
        <taxon>Clostridia</taxon>
        <taxon>Eubacteriales</taxon>
        <taxon>Oscillospiraceae</taxon>
        <taxon>Ruminococcus</taxon>
    </lineage>
</organism>
<protein>
    <recommendedName>
        <fullName evidence="3">Transposase</fullName>
    </recommendedName>
</protein>
<keyword evidence="2" id="KW-1185">Reference proteome</keyword>
<dbReference type="Proteomes" id="UP000636755">
    <property type="component" value="Unassembled WGS sequence"/>
</dbReference>
<reference evidence="1 2" key="1">
    <citation type="submission" date="2020-08" db="EMBL/GenBank/DDBJ databases">
        <title>Genome public.</title>
        <authorList>
            <person name="Liu C."/>
            <person name="Sun Q."/>
        </authorList>
    </citation>
    <scope>NUCLEOTIDE SEQUENCE [LARGE SCALE GENOMIC DNA]</scope>
    <source>
        <strain evidence="1 2">NSJ-71</strain>
    </source>
</reference>
<gene>
    <name evidence="1" type="ORF">H8R91_11220</name>
</gene>
<comment type="caution">
    <text evidence="1">The sequence shown here is derived from an EMBL/GenBank/DDBJ whole genome shotgun (WGS) entry which is preliminary data.</text>
</comment>
<evidence type="ECO:0008006" key="3">
    <source>
        <dbReference type="Google" id="ProtNLM"/>
    </source>
</evidence>
<sequence>MLYLDDIKVEFESQGFKGTHIGISPDKDKSVLFLESVRSTQTVLCPYCGGSVYIYENGQVKLKDIPIQRGTTHI</sequence>
<evidence type="ECO:0000313" key="1">
    <source>
        <dbReference type="EMBL" id="MBC5729081.1"/>
    </source>
</evidence>
<proteinExistence type="predicted"/>
<evidence type="ECO:0000313" key="2">
    <source>
        <dbReference type="Proteomes" id="UP000636755"/>
    </source>
</evidence>